<dbReference type="RefSeq" id="WP_150083478.1">
    <property type="nucleotide sequence ID" value="NZ_VWRN01000035.1"/>
</dbReference>
<evidence type="ECO:0000313" key="1">
    <source>
        <dbReference type="EMBL" id="KAA6123048.1"/>
    </source>
</evidence>
<dbReference type="Proteomes" id="UP000324324">
    <property type="component" value="Unassembled WGS sequence"/>
</dbReference>
<dbReference type="PROSITE" id="PS51257">
    <property type="entry name" value="PROKAR_LIPOPROTEIN"/>
    <property type="match status" value="1"/>
</dbReference>
<dbReference type="EMBL" id="VWRN01000035">
    <property type="protein sequence ID" value="KAA6123048.1"/>
    <property type="molecule type" value="Genomic_DNA"/>
</dbReference>
<protein>
    <submittedName>
        <fullName evidence="1">TAXI family TRAP transporter solute-binding subunit</fullName>
    </submittedName>
</protein>
<dbReference type="Pfam" id="PF16868">
    <property type="entry name" value="NMT1_3"/>
    <property type="match status" value="1"/>
</dbReference>
<proteinExistence type="predicted"/>
<dbReference type="Gene3D" id="3.40.190.10">
    <property type="entry name" value="Periplasmic binding protein-like II"/>
    <property type="match status" value="2"/>
</dbReference>
<accession>A0A5M8AH67</accession>
<reference evidence="1 2" key="1">
    <citation type="submission" date="2019-09" db="EMBL/GenBank/DDBJ databases">
        <title>Isolation of a novel species in the genus Cupriavidus from patients with sepsis using whole genome sequencing.</title>
        <authorList>
            <person name="Kweon O.J."/>
            <person name="Lee M.-K."/>
        </authorList>
    </citation>
    <scope>NUCLEOTIDE SEQUENCE [LARGE SCALE GENOMIC DNA]</scope>
    <source>
        <strain evidence="1 2">MKL-01</strain>
    </source>
</reference>
<dbReference type="NCBIfam" id="TIGR02122">
    <property type="entry name" value="TRAP_TAXI"/>
    <property type="match status" value="1"/>
</dbReference>
<dbReference type="SUPFAM" id="SSF53850">
    <property type="entry name" value="Periplasmic binding protein-like II"/>
    <property type="match status" value="1"/>
</dbReference>
<evidence type="ECO:0000313" key="2">
    <source>
        <dbReference type="Proteomes" id="UP000324324"/>
    </source>
</evidence>
<organism evidence="1 2">
    <name type="scientific">Cupriavidus cauae</name>
    <dbReference type="NCBI Taxonomy" id="2608999"/>
    <lineage>
        <taxon>Bacteria</taxon>
        <taxon>Pseudomonadati</taxon>
        <taxon>Pseudomonadota</taxon>
        <taxon>Betaproteobacteria</taxon>
        <taxon>Burkholderiales</taxon>
        <taxon>Burkholderiaceae</taxon>
        <taxon>Cupriavidus</taxon>
    </lineage>
</organism>
<dbReference type="AlphaFoldDB" id="A0A5M8AH67"/>
<gene>
    <name evidence="1" type="ORF">F1599_14230</name>
</gene>
<dbReference type="PANTHER" id="PTHR42941:SF1">
    <property type="entry name" value="SLL1037 PROTEIN"/>
    <property type="match status" value="1"/>
</dbReference>
<sequence length="507" mass="52250">MDGRLIVRRLFFALFALIVASLLAGCERGPDADVLRKDVAARLAQALPPGTVEVADLRRQGSQTDRRGPPGEDRRVVYFDAELKLTRDFDFGAWDAPGVAGLISALGAAPKGVQGIALGGNKAGDIIRAHGAAVYREENGRWVPVVPGGYRPVTAPAYAASAPQGAAAMLEAVRRIVESVPAESSPEQHAMITQELAAAHASIRARLARAKQGYPLAAGAEGGQYLRFAQALAANPGARVVPLVTRGGDENLRMLRQGKASLALAQADAALDAYRGDGDFAADGPFTSLRAIGSLYPEAVHVLVRADAAVKTVADLRGKRIAIGEKGGASQRTALRVLAAHGLKPADFAGRELGINASLVALRQGEVDAVIQIIGVPSESIRDALAAIPLRLLPLGDKAAAALADSGRGYFRYTVPAGTYANQAASVATVAVAAQLLVAADLSDAEVGAIARNVYAPGADFTARGSAQGAQISPANATQGLSVPQHLAAARAIEALVKGGAAARQGR</sequence>
<keyword evidence="2" id="KW-1185">Reference proteome</keyword>
<comment type="caution">
    <text evidence="1">The sequence shown here is derived from an EMBL/GenBank/DDBJ whole genome shotgun (WGS) entry which is preliminary data.</text>
</comment>
<name>A0A5M8AH67_9BURK</name>
<dbReference type="InterPro" id="IPR011852">
    <property type="entry name" value="TRAP_TAXI"/>
</dbReference>
<dbReference type="PANTHER" id="PTHR42941">
    <property type="entry name" value="SLL1037 PROTEIN"/>
    <property type="match status" value="1"/>
</dbReference>